<dbReference type="EMBL" id="MCFJ01000006">
    <property type="protein sequence ID" value="ORY64854.1"/>
    <property type="molecule type" value="Genomic_DNA"/>
</dbReference>
<dbReference type="SUPFAM" id="SSF54556">
    <property type="entry name" value="Chitinase insertion domain"/>
    <property type="match status" value="1"/>
</dbReference>
<evidence type="ECO:0000256" key="7">
    <source>
        <dbReference type="ARBA" id="ARBA00022801"/>
    </source>
</evidence>
<dbReference type="Proteomes" id="UP000193689">
    <property type="component" value="Unassembled WGS sequence"/>
</dbReference>
<comment type="caution">
    <text evidence="13">Lacks conserved residue(s) required for the propagation of feature annotation.</text>
</comment>
<keyword evidence="6 13" id="KW-0147">Chitin-binding</keyword>
<keyword evidence="12" id="KW-0624">Polysaccharide degradation</keyword>
<dbReference type="OrthoDB" id="73875at2759"/>
<dbReference type="InterPro" id="IPR001223">
    <property type="entry name" value="Glyco_hydro18_cat"/>
</dbReference>
<keyword evidence="9" id="KW-0843">Virulence</keyword>
<comment type="catalytic activity">
    <reaction evidence="1">
        <text>Random endo-hydrolysis of N-acetyl-beta-D-glucosaminide (1-&gt;4)-beta-linkages in chitin and chitodextrins.</text>
        <dbReference type="EC" id="3.2.1.14"/>
    </reaction>
</comment>
<evidence type="ECO:0000259" key="17">
    <source>
        <dbReference type="PROSITE" id="PS50941"/>
    </source>
</evidence>
<feature type="chain" id="PRO_5012214888" description="chitinase" evidence="16">
    <location>
        <begin position="23"/>
        <end position="1778"/>
    </location>
</feature>
<evidence type="ECO:0000256" key="1">
    <source>
        <dbReference type="ARBA" id="ARBA00000822"/>
    </source>
</evidence>
<dbReference type="PANTHER" id="PTHR47700">
    <property type="entry name" value="V CHITINASE, PUTATIVE (AFU_ORTHOLOGUE AFUA_6G13720)-RELATED"/>
    <property type="match status" value="1"/>
</dbReference>
<feature type="domain" description="Chitin-binding type-1" evidence="17">
    <location>
        <begin position="138"/>
        <end position="187"/>
    </location>
</feature>
<dbReference type="GeneID" id="63772097"/>
<dbReference type="InterPro" id="IPR001002">
    <property type="entry name" value="Chitin-bd_1"/>
</dbReference>
<feature type="region of interest" description="Disordered" evidence="15">
    <location>
        <begin position="806"/>
        <end position="842"/>
    </location>
</feature>
<dbReference type="InterPro" id="IPR018371">
    <property type="entry name" value="Chitin-binding_1_CS"/>
</dbReference>
<comment type="similarity">
    <text evidence="3">Belongs to the glycosyl hydrolase 18 family. Chitinase class V subfamily.</text>
</comment>
<dbReference type="PROSITE" id="PS51910">
    <property type="entry name" value="GH18_2"/>
    <property type="match status" value="1"/>
</dbReference>
<dbReference type="SMART" id="SM00636">
    <property type="entry name" value="Glyco_18"/>
    <property type="match status" value="1"/>
</dbReference>
<keyword evidence="7 14" id="KW-0378">Hydrolase</keyword>
<evidence type="ECO:0000256" key="4">
    <source>
        <dbReference type="ARBA" id="ARBA00012729"/>
    </source>
</evidence>
<feature type="disulfide bond" evidence="13">
    <location>
        <begin position="157"/>
        <end position="171"/>
    </location>
</feature>
<dbReference type="PANTHER" id="PTHR47700:SF2">
    <property type="entry name" value="CHITINASE"/>
    <property type="match status" value="1"/>
</dbReference>
<dbReference type="GO" id="GO:0008843">
    <property type="term" value="F:endochitinase activity"/>
    <property type="evidence" value="ECO:0007669"/>
    <property type="project" value="UniProtKB-EC"/>
</dbReference>
<evidence type="ECO:0000256" key="5">
    <source>
        <dbReference type="ARBA" id="ARBA00022525"/>
    </source>
</evidence>
<feature type="disulfide bond" evidence="13">
    <location>
        <begin position="152"/>
        <end position="164"/>
    </location>
</feature>
<keyword evidence="5" id="KW-0964">Secreted</keyword>
<evidence type="ECO:0000256" key="12">
    <source>
        <dbReference type="ARBA" id="ARBA00023326"/>
    </source>
</evidence>
<dbReference type="GO" id="GO:0005576">
    <property type="term" value="C:extracellular region"/>
    <property type="evidence" value="ECO:0007669"/>
    <property type="project" value="UniProtKB-SubCell"/>
</dbReference>
<dbReference type="GO" id="GO:0008061">
    <property type="term" value="F:chitin binding"/>
    <property type="evidence" value="ECO:0007669"/>
    <property type="project" value="UniProtKB-UniRule"/>
</dbReference>
<dbReference type="STRING" id="1141098.A0A1Y2E0H3"/>
<keyword evidence="20" id="KW-1185">Reference proteome</keyword>
<comment type="subcellular location">
    <subcellularLocation>
        <location evidence="2">Secreted</location>
    </subcellularLocation>
</comment>
<dbReference type="InterPro" id="IPR011583">
    <property type="entry name" value="Chitinase_II/V-like_cat"/>
</dbReference>
<evidence type="ECO:0000256" key="10">
    <source>
        <dbReference type="ARBA" id="ARBA00023277"/>
    </source>
</evidence>
<evidence type="ECO:0000256" key="9">
    <source>
        <dbReference type="ARBA" id="ARBA00023026"/>
    </source>
</evidence>
<dbReference type="SUPFAM" id="SSF57016">
    <property type="entry name" value="Plant lectins/antimicrobial peptides"/>
    <property type="match status" value="1"/>
</dbReference>
<dbReference type="InterPro" id="IPR053214">
    <property type="entry name" value="LysM12-like"/>
</dbReference>
<dbReference type="GO" id="GO:0006032">
    <property type="term" value="P:chitin catabolic process"/>
    <property type="evidence" value="ECO:0007669"/>
    <property type="project" value="UniProtKB-KW"/>
</dbReference>
<dbReference type="PROSITE" id="PS00026">
    <property type="entry name" value="CHIT_BIND_I_1"/>
    <property type="match status" value="1"/>
</dbReference>
<dbReference type="InterPro" id="IPR001579">
    <property type="entry name" value="Glyco_hydro_18_chit_AS"/>
</dbReference>
<evidence type="ECO:0000256" key="13">
    <source>
        <dbReference type="PROSITE-ProRule" id="PRU00261"/>
    </source>
</evidence>
<evidence type="ECO:0000313" key="19">
    <source>
        <dbReference type="EMBL" id="ORY64854.1"/>
    </source>
</evidence>
<accession>A0A1Y2E0H3</accession>
<proteinExistence type="inferred from homology"/>
<dbReference type="InterPro" id="IPR036861">
    <property type="entry name" value="Endochitinase-like_sf"/>
</dbReference>
<dbReference type="EC" id="3.2.1.14" evidence="4"/>
<evidence type="ECO:0000256" key="11">
    <source>
        <dbReference type="ARBA" id="ARBA00023295"/>
    </source>
</evidence>
<dbReference type="CDD" id="cd00035">
    <property type="entry name" value="ChtBD1"/>
    <property type="match status" value="1"/>
</dbReference>
<keyword evidence="16" id="KW-0732">Signal</keyword>
<evidence type="ECO:0000256" key="8">
    <source>
        <dbReference type="ARBA" id="ARBA00023024"/>
    </source>
</evidence>
<dbReference type="Pfam" id="PF00187">
    <property type="entry name" value="Chitin_bind_1"/>
    <property type="match status" value="1"/>
</dbReference>
<feature type="disulfide bond" evidence="13">
    <location>
        <begin position="181"/>
        <end position="185"/>
    </location>
</feature>
<evidence type="ECO:0000256" key="15">
    <source>
        <dbReference type="SAM" id="MobiDB-lite"/>
    </source>
</evidence>
<dbReference type="SMART" id="SM00270">
    <property type="entry name" value="ChtBD1"/>
    <property type="match status" value="1"/>
</dbReference>
<dbReference type="GO" id="GO:0000272">
    <property type="term" value="P:polysaccharide catabolic process"/>
    <property type="evidence" value="ECO:0007669"/>
    <property type="project" value="UniProtKB-KW"/>
</dbReference>
<feature type="domain" description="GH18" evidence="18">
    <location>
        <begin position="199"/>
        <end position="553"/>
    </location>
</feature>
<evidence type="ECO:0000256" key="2">
    <source>
        <dbReference type="ARBA" id="ARBA00004613"/>
    </source>
</evidence>
<keyword evidence="8" id="KW-0146">Chitin degradation</keyword>
<dbReference type="Pfam" id="PF00704">
    <property type="entry name" value="Glyco_hydro_18"/>
    <property type="match status" value="1"/>
</dbReference>
<evidence type="ECO:0000259" key="18">
    <source>
        <dbReference type="PROSITE" id="PS51910"/>
    </source>
</evidence>
<evidence type="ECO:0000256" key="14">
    <source>
        <dbReference type="RuleBase" id="RU000489"/>
    </source>
</evidence>
<evidence type="ECO:0000313" key="20">
    <source>
        <dbReference type="Proteomes" id="UP000193689"/>
    </source>
</evidence>
<evidence type="ECO:0000256" key="16">
    <source>
        <dbReference type="SAM" id="SignalP"/>
    </source>
</evidence>
<dbReference type="Gene3D" id="3.30.60.10">
    <property type="entry name" value="Endochitinase-like"/>
    <property type="match status" value="1"/>
</dbReference>
<organism evidence="19 20">
    <name type="scientific">Pseudomassariella vexata</name>
    <dbReference type="NCBI Taxonomy" id="1141098"/>
    <lineage>
        <taxon>Eukaryota</taxon>
        <taxon>Fungi</taxon>
        <taxon>Dikarya</taxon>
        <taxon>Ascomycota</taxon>
        <taxon>Pezizomycotina</taxon>
        <taxon>Sordariomycetes</taxon>
        <taxon>Xylariomycetidae</taxon>
        <taxon>Amphisphaeriales</taxon>
        <taxon>Pseudomassariaceae</taxon>
        <taxon>Pseudomassariella</taxon>
    </lineage>
</organism>
<gene>
    <name evidence="19" type="ORF">BCR38DRAFT_341677</name>
</gene>
<dbReference type="InParanoid" id="A0A1Y2E0H3"/>
<keyword evidence="11 14" id="KW-0326">Glycosidase</keyword>
<dbReference type="InterPro" id="IPR017853">
    <property type="entry name" value="GH"/>
</dbReference>
<keyword evidence="10" id="KW-0119">Carbohydrate metabolism</keyword>
<evidence type="ECO:0000256" key="3">
    <source>
        <dbReference type="ARBA" id="ARBA00008682"/>
    </source>
</evidence>
<dbReference type="PROSITE" id="PS50941">
    <property type="entry name" value="CHIT_BIND_I_2"/>
    <property type="match status" value="1"/>
</dbReference>
<dbReference type="Gene3D" id="3.20.20.80">
    <property type="entry name" value="Glycosidases"/>
    <property type="match status" value="1"/>
</dbReference>
<sequence>MVASSTIHLAGLLYASAHIVTARPPQQSHSHFHSSHPGLELRNSCRNLVSPFDYSAKVRARDEDDLPLCFLAEAPTSDLLLGVRQAAAEDDYSCSENKPCSNGACCPKATGYCNYGEEACGTTGTSPNDVCWSNCDAYAECGRDALVPGTECPLNVCCSKFGFCGMTSEFCEVTDDEETSCQSNCKQPGSGASDSNVRQRIIGYYEAWAHDRECQNMNFKDIPVGALTHAYFSFAFITPGTYMIAPMDDLSPDLFEDFTAIKQGNTGLKAIIAVGGWSFNDPGATQTVFSDMVASPESRKTFIGNLMGFMRKYGFDGVDFDWEYPGADDRGGKSSDGENFVTFLKELDEVNNDQPEKYVVSFTVPTSYWYLRHFDLTAVDHVDFVNVMSYDLHGIWDSTNPIGSHVYAHTNLTEIKDAFDLFWRNGVKAEKLNLGLGFYGRSFQLSDPTCYTPGCMFRGGASPGPCSQNSGTLTYREIMDIVKDKDLEPYYDEENAVKYVTWNEDQWVSYDDAETFQQKIDFANDLGLGGLLIWALDQDTDNLEALTGVVGEGNLRLFSKQAANADTMEGVSVPDCYVTDCGGTCDAGFLKIENQPCGSATWLTRHSTESDSLLCCPLGGAPSASDCEWRGTAPSCNGHCHEDEVALELNRWGDGKYCEDGNKAYCCKTSLENECYWTGEGQRCNGDDVALTFAGTFLQRLADIAGFSGLIGLLLEDALNEANIELLKLYCCPKDQIDSWQNCAWHGEEGSCFDNHCPTGHSVQLTDNAYGEGIDCGIRLERTRVFCCDPADNQSPFLPVELGKLFPSPPQGDNVDTDYELSTDETWGTSRDKNGGDDDEPDNAAFQFVVLASPEELQVSLDKRDGSHWDLNCYDADPVSEEPQTIQMVCTDMSENSNCHKIGLGKGVPGTILQMPEGCGPGKYAVAVDMKMAEKQILPRKFGGLAHKPIIYDLTFDYDFSRVPREEGQDTQMRVDFSNEPGYWDTIVAAAASKKRKSKRTLEDVGGDHVRWLEEEFRDDFHLNSGLFTREIHERWFGSGIIAWLTEMLSPTISKEFKHVLDNTYTLNIIDAEWDCPLHSGRLLAQAETNVHVETSFGFTLVCRLLPEIDLSDSFLTFTNNGEITATFRLEAYLDLHYDSLEKSLIRIPFPGAAFKIPGIALIGPALHLKGRIEAGLVLSAVMETQVDIASWEFQTTLPPNDEYKPEEPTKAGWGDTGDFNGVQYPQFYAGVTADGNLKAHAIAAVEFGISFDTRWNVGGDAIASVVADGWVEAKAHSEFNTVASCPFVWGVNVGVDLYAQAQAPDLFNWKMDKFPLPGSGMKSIIPMDECPGTSGGLPEEKRKRGLSSVSLRNEIAQPSQDTRENFNNGTLLNKRAKVVVPAVIVIPAQKMLCPEASQGGKTSTACELIKGWEDDQYTSALRKREYTDGGEEHLHKWDRRVTDSSRTTKACLSTYKSSGGIPFLAPPYDTSGTLNTKVTNVKVYGYVQPGVCNNFDFDGNRDYPAAADLEDGWATEHILELQLVSQFFDNLQSRLGSSLPNYNPGGNGKQNMCQVLRTLWQGVTENQRPVFDGKTRDPVNHVLAVLPGNDNNYKNEFVLLDSSVNTAKERMFSGDATIQNDDTMRGYDGDGDRAVKNLKDVMTAMKYLQDSTIASHLLAQKVRIGDRLRDLDTVALPAMRKTKLTGAAYGVWQPMGLEALWNTFMRDKGATARSKAILHIDTHLAILKEGFVNDFKKEQAATQAAQGDTVLQDLIEKIDKLDVEWARYKPNSWTNPF</sequence>
<dbReference type="SUPFAM" id="SSF51445">
    <property type="entry name" value="(Trans)glycosidases"/>
    <property type="match status" value="1"/>
</dbReference>
<reference evidence="19 20" key="1">
    <citation type="submission" date="2016-07" db="EMBL/GenBank/DDBJ databases">
        <title>Pervasive Adenine N6-methylation of Active Genes in Fungi.</title>
        <authorList>
            <consortium name="DOE Joint Genome Institute"/>
            <person name="Mondo S.J."/>
            <person name="Dannebaum R.O."/>
            <person name="Kuo R.C."/>
            <person name="Labutti K."/>
            <person name="Haridas S."/>
            <person name="Kuo A."/>
            <person name="Salamov A."/>
            <person name="Ahrendt S.R."/>
            <person name="Lipzen A."/>
            <person name="Sullivan W."/>
            <person name="Andreopoulos W.B."/>
            <person name="Clum A."/>
            <person name="Lindquist E."/>
            <person name="Daum C."/>
            <person name="Ramamoorthy G.K."/>
            <person name="Gryganskyi A."/>
            <person name="Culley D."/>
            <person name="Magnuson J.K."/>
            <person name="James T.Y."/>
            <person name="O'Malley M.A."/>
            <person name="Stajich J.E."/>
            <person name="Spatafora J.W."/>
            <person name="Visel A."/>
            <person name="Grigoriev I.V."/>
        </authorList>
    </citation>
    <scope>NUCLEOTIDE SEQUENCE [LARGE SCALE GENOMIC DNA]</scope>
    <source>
        <strain evidence="19 20">CBS 129021</strain>
    </source>
</reference>
<evidence type="ECO:0000256" key="6">
    <source>
        <dbReference type="ARBA" id="ARBA00022669"/>
    </source>
</evidence>
<dbReference type="PROSITE" id="PS01095">
    <property type="entry name" value="GH18_1"/>
    <property type="match status" value="1"/>
</dbReference>
<name>A0A1Y2E0H3_9PEZI</name>
<keyword evidence="13" id="KW-1015">Disulfide bond</keyword>
<protein>
    <recommendedName>
        <fullName evidence="4">chitinase</fullName>
        <ecNumber evidence="4">3.2.1.14</ecNumber>
    </recommendedName>
</protein>
<feature type="signal peptide" evidence="16">
    <location>
        <begin position="1"/>
        <end position="22"/>
    </location>
</feature>
<dbReference type="RefSeq" id="XP_040716007.1">
    <property type="nucleotide sequence ID" value="XM_040855885.1"/>
</dbReference>
<dbReference type="Gene3D" id="3.10.50.10">
    <property type="match status" value="1"/>
</dbReference>
<dbReference type="InterPro" id="IPR029070">
    <property type="entry name" value="Chitinase_insertion_sf"/>
</dbReference>
<comment type="caution">
    <text evidence="19">The sequence shown here is derived from an EMBL/GenBank/DDBJ whole genome shotgun (WGS) entry which is preliminary data.</text>
</comment>